<dbReference type="GO" id="GO:0005634">
    <property type="term" value="C:nucleus"/>
    <property type="evidence" value="ECO:0007669"/>
    <property type="project" value="TreeGrafter"/>
</dbReference>
<keyword evidence="6" id="KW-1185">Reference proteome</keyword>
<name>A0AAE1FUS1_PETCI</name>
<dbReference type="AlphaFoldDB" id="A0AAE1FUS1"/>
<protein>
    <recommendedName>
        <fullName evidence="2">Regulatory protein zeste</fullName>
    </recommendedName>
</protein>
<dbReference type="EMBL" id="JAWQEG010001291">
    <property type="protein sequence ID" value="KAK3880770.1"/>
    <property type="molecule type" value="Genomic_DNA"/>
</dbReference>
<dbReference type="InterPro" id="IPR028002">
    <property type="entry name" value="Myb_DNA-bind_5"/>
</dbReference>
<comment type="caution">
    <text evidence="5">The sequence shown here is derived from an EMBL/GenBank/DDBJ whole genome shotgun (WGS) entry which is preliminary data.</text>
</comment>
<dbReference type="Proteomes" id="UP001286313">
    <property type="component" value="Unassembled WGS sequence"/>
</dbReference>
<comment type="subunit">
    <text evidence="1">Self-associates forming complexes of several hundred monomers.</text>
</comment>
<sequence>MATAAEPPAKRSRRANFSDEEMMAMILGWQDRQDVLRERFSQNITAKRKKQAWEEVTTEVNSVSRVLRGREEVKKKFADFKSVVKKKMSNIRQEHEKTGRTVPPNFVSIFAVLSAGVCDVRGWAGAEVVGHTPAQLRTGLRDEHSST</sequence>
<evidence type="ECO:0000256" key="3">
    <source>
        <dbReference type="ARBA" id="ARBA00025466"/>
    </source>
</evidence>
<dbReference type="PANTHER" id="PTHR23098">
    <property type="entry name" value="AGAP001331-PA-RELATED"/>
    <property type="match status" value="1"/>
</dbReference>
<evidence type="ECO:0000313" key="5">
    <source>
        <dbReference type="EMBL" id="KAK3880770.1"/>
    </source>
</evidence>
<comment type="function">
    <text evidence="3">Involved in transvection phenomena (= synapsis-dependent gene expression), where the synaptic pairing of chromosomes carrying genes with which zeste interacts influences the expression of these genes. Zeste binds to DNA and stimulates transcription from a nearby promoter.</text>
</comment>
<feature type="domain" description="Myb/SANT-like DNA-binding" evidence="4">
    <location>
        <begin position="13"/>
        <end position="89"/>
    </location>
</feature>
<evidence type="ECO:0000259" key="4">
    <source>
        <dbReference type="Pfam" id="PF13873"/>
    </source>
</evidence>
<evidence type="ECO:0000313" key="6">
    <source>
        <dbReference type="Proteomes" id="UP001286313"/>
    </source>
</evidence>
<dbReference type="PANTHER" id="PTHR23098:SF16">
    <property type="entry name" value="REGULATORY PROTEIN ZESTE"/>
    <property type="match status" value="1"/>
</dbReference>
<evidence type="ECO:0000256" key="2">
    <source>
        <dbReference type="ARBA" id="ARBA00016807"/>
    </source>
</evidence>
<accession>A0AAE1FUS1</accession>
<dbReference type="Pfam" id="PF13873">
    <property type="entry name" value="Myb_DNA-bind_5"/>
    <property type="match status" value="1"/>
</dbReference>
<gene>
    <name evidence="5" type="ORF">Pcinc_014751</name>
</gene>
<proteinExistence type="predicted"/>
<organism evidence="5 6">
    <name type="scientific">Petrolisthes cinctipes</name>
    <name type="common">Flat porcelain crab</name>
    <dbReference type="NCBI Taxonomy" id="88211"/>
    <lineage>
        <taxon>Eukaryota</taxon>
        <taxon>Metazoa</taxon>
        <taxon>Ecdysozoa</taxon>
        <taxon>Arthropoda</taxon>
        <taxon>Crustacea</taxon>
        <taxon>Multicrustacea</taxon>
        <taxon>Malacostraca</taxon>
        <taxon>Eumalacostraca</taxon>
        <taxon>Eucarida</taxon>
        <taxon>Decapoda</taxon>
        <taxon>Pleocyemata</taxon>
        <taxon>Anomura</taxon>
        <taxon>Galatheoidea</taxon>
        <taxon>Porcellanidae</taxon>
        <taxon>Petrolisthes</taxon>
    </lineage>
</organism>
<evidence type="ECO:0000256" key="1">
    <source>
        <dbReference type="ARBA" id="ARBA00011764"/>
    </source>
</evidence>
<reference evidence="5" key="1">
    <citation type="submission" date="2023-10" db="EMBL/GenBank/DDBJ databases">
        <title>Genome assemblies of two species of porcelain crab, Petrolisthes cinctipes and Petrolisthes manimaculis (Anomura: Porcellanidae).</title>
        <authorList>
            <person name="Angst P."/>
        </authorList>
    </citation>
    <scope>NUCLEOTIDE SEQUENCE</scope>
    <source>
        <strain evidence="5">PB745_01</strain>
        <tissue evidence="5">Gill</tissue>
    </source>
</reference>